<dbReference type="AlphaFoldDB" id="A0A413T518"/>
<evidence type="ECO:0000256" key="4">
    <source>
        <dbReference type="ARBA" id="ARBA00022452"/>
    </source>
</evidence>
<dbReference type="Gene3D" id="3.10.560.10">
    <property type="entry name" value="Outer membrane lipoprotein wza domain like"/>
    <property type="match status" value="6"/>
</dbReference>
<feature type="domain" description="Polysaccharide export protein N-terminal" evidence="16">
    <location>
        <begin position="181"/>
        <end position="248"/>
    </location>
</feature>
<feature type="compositionally biased region" description="Basic and acidic residues" evidence="15">
    <location>
        <begin position="90"/>
        <end position="118"/>
    </location>
</feature>
<dbReference type="InterPro" id="IPR049712">
    <property type="entry name" value="Poly_export"/>
</dbReference>
<dbReference type="InterPro" id="IPR054765">
    <property type="entry name" value="SLBB_dom"/>
</dbReference>
<keyword evidence="14" id="KW-0449">Lipoprotein</keyword>
<keyword evidence="7" id="KW-0732">Signal</keyword>
<dbReference type="Gene3D" id="3.30.1950.10">
    <property type="entry name" value="wza like domain"/>
    <property type="match status" value="1"/>
</dbReference>
<evidence type="ECO:0000259" key="16">
    <source>
        <dbReference type="Pfam" id="PF02563"/>
    </source>
</evidence>
<evidence type="ECO:0000256" key="6">
    <source>
        <dbReference type="ARBA" id="ARBA00022692"/>
    </source>
</evidence>
<keyword evidence="3" id="KW-0813">Transport</keyword>
<dbReference type="Pfam" id="PF02563">
    <property type="entry name" value="Poly_export"/>
    <property type="match status" value="1"/>
</dbReference>
<dbReference type="GO" id="GO:0009279">
    <property type="term" value="C:cell outer membrane"/>
    <property type="evidence" value="ECO:0007669"/>
    <property type="project" value="UniProtKB-SubCell"/>
</dbReference>
<evidence type="ECO:0000256" key="1">
    <source>
        <dbReference type="ARBA" id="ARBA00004571"/>
    </source>
</evidence>
<feature type="compositionally biased region" description="Low complexity" evidence="15">
    <location>
        <begin position="45"/>
        <end position="60"/>
    </location>
</feature>
<feature type="region of interest" description="Disordered" evidence="15">
    <location>
        <begin position="31"/>
        <end position="133"/>
    </location>
</feature>
<keyword evidence="9" id="KW-0406">Ion transport</keyword>
<gene>
    <name evidence="19" type="ORF">DW921_00345</name>
</gene>
<dbReference type="Proteomes" id="UP000283855">
    <property type="component" value="Unassembled WGS sequence"/>
</dbReference>
<reference evidence="19 20" key="1">
    <citation type="submission" date="2018-08" db="EMBL/GenBank/DDBJ databases">
        <title>A genome reference for cultivated species of the human gut microbiota.</title>
        <authorList>
            <person name="Zou Y."/>
            <person name="Xue W."/>
            <person name="Luo G."/>
        </authorList>
    </citation>
    <scope>NUCLEOTIDE SEQUENCE [LARGE SCALE GENOMIC DNA]</scope>
    <source>
        <strain evidence="19 20">AM42-38</strain>
    </source>
</reference>
<proteinExistence type="inferred from homology"/>
<feature type="compositionally biased region" description="Polar residues" evidence="15">
    <location>
        <begin position="119"/>
        <end position="133"/>
    </location>
</feature>
<feature type="domain" description="SLBB" evidence="18">
    <location>
        <begin position="265"/>
        <end position="341"/>
    </location>
</feature>
<dbReference type="PANTHER" id="PTHR33619:SF3">
    <property type="entry name" value="POLYSACCHARIDE EXPORT PROTEIN GFCE-RELATED"/>
    <property type="match status" value="1"/>
</dbReference>
<evidence type="ECO:0000256" key="11">
    <source>
        <dbReference type="ARBA" id="ARBA00023136"/>
    </source>
</evidence>
<evidence type="ECO:0000313" key="19">
    <source>
        <dbReference type="EMBL" id="RHA78949.1"/>
    </source>
</evidence>
<feature type="domain" description="Soluble ligand binding" evidence="17">
    <location>
        <begin position="347"/>
        <end position="397"/>
    </location>
</feature>
<evidence type="ECO:0000256" key="9">
    <source>
        <dbReference type="ARBA" id="ARBA00023065"/>
    </source>
</evidence>
<keyword evidence="12" id="KW-0564">Palmitate</keyword>
<dbReference type="PANTHER" id="PTHR33619">
    <property type="entry name" value="POLYSACCHARIDE EXPORT PROTEIN GFCE-RELATED"/>
    <property type="match status" value="1"/>
</dbReference>
<evidence type="ECO:0000259" key="17">
    <source>
        <dbReference type="Pfam" id="PF10531"/>
    </source>
</evidence>
<evidence type="ECO:0000256" key="2">
    <source>
        <dbReference type="ARBA" id="ARBA00009450"/>
    </source>
</evidence>
<name>A0A413T518_9BACT</name>
<dbReference type="Pfam" id="PF22461">
    <property type="entry name" value="SLBB_2"/>
    <property type="match status" value="1"/>
</dbReference>
<keyword evidence="5" id="KW-0762">Sugar transport</keyword>
<dbReference type="InterPro" id="IPR019554">
    <property type="entry name" value="Soluble_ligand-bd"/>
</dbReference>
<evidence type="ECO:0000256" key="13">
    <source>
        <dbReference type="ARBA" id="ARBA00023237"/>
    </source>
</evidence>
<evidence type="ECO:0000256" key="3">
    <source>
        <dbReference type="ARBA" id="ARBA00022448"/>
    </source>
</evidence>
<dbReference type="GO" id="GO:0006811">
    <property type="term" value="P:monoatomic ion transport"/>
    <property type="evidence" value="ECO:0007669"/>
    <property type="project" value="UniProtKB-KW"/>
</dbReference>
<evidence type="ECO:0000256" key="14">
    <source>
        <dbReference type="ARBA" id="ARBA00023288"/>
    </source>
</evidence>
<comment type="subcellular location">
    <subcellularLocation>
        <location evidence="1">Cell outer membrane</location>
        <topology evidence="1">Multi-pass membrane protein</topology>
    </subcellularLocation>
</comment>
<keyword evidence="8" id="KW-0625">Polysaccharide transport</keyword>
<dbReference type="EMBL" id="QSFT01000001">
    <property type="protein sequence ID" value="RHA78949.1"/>
    <property type="molecule type" value="Genomic_DNA"/>
</dbReference>
<sequence>MSDSQVLEYVKQGMQQGKDQKQIAMELARRGVTEEQARRVQEMYQQQSKGTLGTSSSTSQDRMRQSSSGESDYYYQNGYRKNTNRNSELQQERREQMEQEYRQRKKMEEERKKNEFSQRDQSNNPYSMEYSKNTNQNRVVSLLSDSLSLTPLYDYDPEDQVFGRDIFNTENLTFEPNMNVATPPDYRLGPGDEVIIDIWGASQSTIRETISPDGYINIPDLGLVLLNGMSVSEAKTVLKQELSKIYADSGNNIQVSLGNVRTIQINVMGEVLRPGTYTLSSFATVFHALYSAGGVSDIGSLRNIHVARNGKNVATVDVYEFIMQGKIQDDIRLQEGDVIIVPPYEAIVKITGKVKRPMRYEMKSDESIATLLKYAGNFAADGYKNSLRVIRQAGREYSVATVDAKDFTRFQMCDGDEVTADPILERFTNRLEVKGAVYRPGIYELSGSLNTVKQLVEKADGLLGDAFTNRAVLYRQRENLTSEVLSVDIKGILAGSSPDIALRNNDVLYIPSIHDLKDLGSIRIYGEVTLPGEYPYADNMTLEDIVITAGGLKESASLVRVDVSRRIRDPKSTTEAQTIGETFSFALKDGFVVDGEAGFVLQPYDQVFVRRSPGYSEQANVTVKGEVLYSGQYTLTSKNERLTDVIKKAGGVTQFGYVRGAKLTRIANEEEKKRMEDVLKMMQKELGTGMTDSLKLELDSVFTVGIDLEAALAKPGSNADIVLREGDIITVPEFNNTVKINGAVMMPNTVSYIDGKSVKYYLSQAGGYSSNAKKSKKFIIYMNGQVAEVKGSGKKQIEPGCEIVVPNKQRKNNLGNILGYATSFASLATMVASIANIVK</sequence>
<dbReference type="Pfam" id="PF10531">
    <property type="entry name" value="SLBB"/>
    <property type="match status" value="4"/>
</dbReference>
<feature type="domain" description="Soluble ligand binding" evidence="17">
    <location>
        <begin position="621"/>
        <end position="668"/>
    </location>
</feature>
<comment type="similarity">
    <text evidence="2">Belongs to the BexD/CtrA/VexA family.</text>
</comment>
<feature type="domain" description="Soluble ligand binding" evidence="17">
    <location>
        <begin position="522"/>
        <end position="569"/>
    </location>
</feature>
<protein>
    <submittedName>
        <fullName evidence="19">Capsule biosynthesis protein</fullName>
    </submittedName>
</protein>
<comment type="caution">
    <text evidence="19">The sequence shown here is derived from an EMBL/GenBank/DDBJ whole genome shotgun (WGS) entry which is preliminary data.</text>
</comment>
<evidence type="ECO:0000256" key="10">
    <source>
        <dbReference type="ARBA" id="ARBA00023114"/>
    </source>
</evidence>
<evidence type="ECO:0000256" key="8">
    <source>
        <dbReference type="ARBA" id="ARBA00023047"/>
    </source>
</evidence>
<evidence type="ECO:0000259" key="18">
    <source>
        <dbReference type="Pfam" id="PF22461"/>
    </source>
</evidence>
<dbReference type="InterPro" id="IPR003715">
    <property type="entry name" value="Poly_export_N"/>
</dbReference>
<keyword evidence="13" id="KW-0998">Cell outer membrane</keyword>
<dbReference type="GO" id="GO:0015159">
    <property type="term" value="F:polysaccharide transmembrane transporter activity"/>
    <property type="evidence" value="ECO:0007669"/>
    <property type="project" value="InterPro"/>
</dbReference>
<evidence type="ECO:0000313" key="20">
    <source>
        <dbReference type="Proteomes" id="UP000283855"/>
    </source>
</evidence>
<organism evidence="19 20">
    <name type="scientific">Phocaeicola coprophilus</name>
    <dbReference type="NCBI Taxonomy" id="387090"/>
    <lineage>
        <taxon>Bacteria</taxon>
        <taxon>Pseudomonadati</taxon>
        <taxon>Bacteroidota</taxon>
        <taxon>Bacteroidia</taxon>
        <taxon>Bacteroidales</taxon>
        <taxon>Bacteroidaceae</taxon>
        <taxon>Phocaeicola</taxon>
    </lineage>
</organism>
<evidence type="ECO:0000256" key="5">
    <source>
        <dbReference type="ARBA" id="ARBA00022597"/>
    </source>
</evidence>
<feature type="domain" description="Soluble ligand binding" evidence="17">
    <location>
        <begin position="433"/>
        <end position="476"/>
    </location>
</feature>
<keyword evidence="6" id="KW-0812">Transmembrane</keyword>
<evidence type="ECO:0000256" key="7">
    <source>
        <dbReference type="ARBA" id="ARBA00022729"/>
    </source>
</evidence>
<dbReference type="GO" id="GO:0015288">
    <property type="term" value="F:porin activity"/>
    <property type="evidence" value="ECO:0007669"/>
    <property type="project" value="UniProtKB-KW"/>
</dbReference>
<evidence type="ECO:0000256" key="15">
    <source>
        <dbReference type="SAM" id="MobiDB-lite"/>
    </source>
</evidence>
<keyword evidence="11" id="KW-0472">Membrane</keyword>
<keyword evidence="4" id="KW-1134">Transmembrane beta strand</keyword>
<dbReference type="GO" id="GO:0046930">
    <property type="term" value="C:pore complex"/>
    <property type="evidence" value="ECO:0007669"/>
    <property type="project" value="UniProtKB-KW"/>
</dbReference>
<feature type="compositionally biased region" description="Basic and acidic residues" evidence="15">
    <location>
        <begin position="31"/>
        <end position="41"/>
    </location>
</feature>
<keyword evidence="10" id="KW-0626">Porin</keyword>
<accession>A0A413T518</accession>
<evidence type="ECO:0000256" key="12">
    <source>
        <dbReference type="ARBA" id="ARBA00023139"/>
    </source>
</evidence>